<dbReference type="InterPro" id="IPR050418">
    <property type="entry name" value="D-iso_2-hydroxyacid_DH_PdxB"/>
</dbReference>
<keyword evidence="8" id="KW-1185">Reference proteome</keyword>
<dbReference type="HOGENOM" id="CLU_019796_1_3_9"/>
<dbReference type="FunFam" id="3.40.50.720:FF:000041">
    <property type="entry name" value="D-3-phosphoglycerate dehydrogenase"/>
    <property type="match status" value="1"/>
</dbReference>
<evidence type="ECO:0000256" key="4">
    <source>
        <dbReference type="RuleBase" id="RU003719"/>
    </source>
</evidence>
<dbReference type="Proteomes" id="UP000033558">
    <property type="component" value="Unassembled WGS sequence"/>
</dbReference>
<evidence type="ECO:0000313" key="7">
    <source>
        <dbReference type="EMBL" id="KJY62826.1"/>
    </source>
</evidence>
<evidence type="ECO:0000259" key="6">
    <source>
        <dbReference type="Pfam" id="PF02826"/>
    </source>
</evidence>
<dbReference type="Gene3D" id="3.40.50.720">
    <property type="entry name" value="NAD(P)-binding Rossmann-like Domain"/>
    <property type="match status" value="2"/>
</dbReference>
<evidence type="ECO:0000256" key="1">
    <source>
        <dbReference type="ARBA" id="ARBA00005854"/>
    </source>
</evidence>
<dbReference type="CDD" id="cd12173">
    <property type="entry name" value="PGDH_4"/>
    <property type="match status" value="1"/>
</dbReference>
<dbReference type="GO" id="GO:0006564">
    <property type="term" value="P:L-serine biosynthetic process"/>
    <property type="evidence" value="ECO:0007669"/>
    <property type="project" value="UniProtKB-ARBA"/>
</dbReference>
<feature type="domain" description="D-isomer specific 2-hydroxyacid dehydrogenase catalytic" evidence="5">
    <location>
        <begin position="4"/>
        <end position="319"/>
    </location>
</feature>
<accession>A0A0F4LZ25</accession>
<dbReference type="SUPFAM" id="SSF52283">
    <property type="entry name" value="Formate/glycerate dehydrogenase catalytic domain-like"/>
    <property type="match status" value="1"/>
</dbReference>
<dbReference type="PROSITE" id="PS00065">
    <property type="entry name" value="D_2_HYDROXYACID_DH_1"/>
    <property type="match status" value="1"/>
</dbReference>
<evidence type="ECO:0000256" key="3">
    <source>
        <dbReference type="ARBA" id="ARBA00023027"/>
    </source>
</evidence>
<evidence type="ECO:0000313" key="8">
    <source>
        <dbReference type="Proteomes" id="UP000033558"/>
    </source>
</evidence>
<organism evidence="7 8">
    <name type="scientific">Bombilactobacillus mellifer</name>
    <dbReference type="NCBI Taxonomy" id="1218492"/>
    <lineage>
        <taxon>Bacteria</taxon>
        <taxon>Bacillati</taxon>
        <taxon>Bacillota</taxon>
        <taxon>Bacilli</taxon>
        <taxon>Lactobacillales</taxon>
        <taxon>Lactobacillaceae</taxon>
        <taxon>Bombilactobacillus</taxon>
    </lineage>
</organism>
<dbReference type="InterPro" id="IPR029753">
    <property type="entry name" value="D-isomer_DH_CS"/>
</dbReference>
<dbReference type="Pfam" id="PF02826">
    <property type="entry name" value="2-Hacid_dh_C"/>
    <property type="match status" value="1"/>
</dbReference>
<dbReference type="AlphaFoldDB" id="A0A0F4LZ25"/>
<protein>
    <submittedName>
        <fullName evidence="7">Lactate dehydrogenase related enzyme</fullName>
    </submittedName>
</protein>
<dbReference type="PANTHER" id="PTHR43761:SF1">
    <property type="entry name" value="D-ISOMER SPECIFIC 2-HYDROXYACID DEHYDROGENASE CATALYTIC DOMAIN-CONTAINING PROTEIN-RELATED"/>
    <property type="match status" value="1"/>
</dbReference>
<dbReference type="GO" id="GO:0047545">
    <property type="term" value="F:(S)-2-hydroxyglutarate dehydrogenase activity"/>
    <property type="evidence" value="ECO:0007669"/>
    <property type="project" value="UniProtKB-ARBA"/>
</dbReference>
<dbReference type="InterPro" id="IPR029752">
    <property type="entry name" value="D-isomer_DH_CS1"/>
</dbReference>
<dbReference type="Pfam" id="PF00389">
    <property type="entry name" value="2-Hacid_dh"/>
    <property type="match status" value="1"/>
</dbReference>
<gene>
    <name evidence="7" type="ORF">JG30_02890</name>
</gene>
<dbReference type="EMBL" id="JXJQ01000003">
    <property type="protein sequence ID" value="KJY62826.1"/>
    <property type="molecule type" value="Genomic_DNA"/>
</dbReference>
<dbReference type="SUPFAM" id="SSF51735">
    <property type="entry name" value="NAD(P)-binding Rossmann-fold domains"/>
    <property type="match status" value="1"/>
</dbReference>
<dbReference type="PROSITE" id="PS00671">
    <property type="entry name" value="D_2_HYDROXYACID_DH_3"/>
    <property type="match status" value="1"/>
</dbReference>
<evidence type="ECO:0000259" key="5">
    <source>
        <dbReference type="Pfam" id="PF00389"/>
    </source>
</evidence>
<feature type="domain" description="D-isomer specific 2-hydroxyacid dehydrogenase NAD-binding" evidence="6">
    <location>
        <begin position="106"/>
        <end position="287"/>
    </location>
</feature>
<sequence>MKKVLLSEKIADAGIDLLKKNGFEVRVSPSTDEATMKEEIADAYAVIMRSSELPAEVIAAGKQLKIISRNGTGINNVDVDAATANHVLVAKVNGANAFSVAEYVMTTILMLSRNIMNDDQMLHAKKAELSNLSLPGFSTKYQLNGHEIRNKTLAILGLGHIGQVLAKLAQAFGMQVIGYDPYLKSSPVKLYDDLQTLLPLADFVSINMPLTAETQNLIAQKELALMKKTAYLINSARGGIVNETDLAAALNSGNLAGAAIDSFNPEPPAPDNPLFSSKNTIITSHIAGTTIEANDALGTGAAQAIIDFAQGKMPQFPVNPDVFTEGR</sequence>
<keyword evidence="3" id="KW-0520">NAD</keyword>
<dbReference type="InterPro" id="IPR036291">
    <property type="entry name" value="NAD(P)-bd_dom_sf"/>
</dbReference>
<dbReference type="STRING" id="1218492.JG30_02890"/>
<dbReference type="OrthoDB" id="9805416at2"/>
<reference evidence="7 8" key="1">
    <citation type="submission" date="2015-01" db="EMBL/GenBank/DDBJ databases">
        <title>Comparative genomics of the lactic acid bacteria isolated from the honey bee gut.</title>
        <authorList>
            <person name="Ellegaard K.M."/>
            <person name="Tamarit D."/>
            <person name="Javelind E."/>
            <person name="Olofsson T."/>
            <person name="Andersson S.G."/>
            <person name="Vasquez A."/>
        </authorList>
    </citation>
    <scope>NUCLEOTIDE SEQUENCE [LARGE SCALE GENOMIC DNA]</scope>
    <source>
        <strain evidence="7 8">Bin4</strain>
    </source>
</reference>
<evidence type="ECO:0000256" key="2">
    <source>
        <dbReference type="ARBA" id="ARBA00023002"/>
    </source>
</evidence>
<dbReference type="GO" id="GO:0051287">
    <property type="term" value="F:NAD binding"/>
    <property type="evidence" value="ECO:0007669"/>
    <property type="project" value="InterPro"/>
</dbReference>
<keyword evidence="2 4" id="KW-0560">Oxidoreductase</keyword>
<name>A0A0F4LZ25_9LACO</name>
<comment type="caution">
    <text evidence="7">The sequence shown here is derived from an EMBL/GenBank/DDBJ whole genome shotgun (WGS) entry which is preliminary data.</text>
</comment>
<dbReference type="PATRIC" id="fig|1218492.5.peg.405"/>
<comment type="similarity">
    <text evidence="1 4">Belongs to the D-isomer specific 2-hydroxyacid dehydrogenase family.</text>
</comment>
<dbReference type="GO" id="GO:0004617">
    <property type="term" value="F:phosphoglycerate dehydrogenase activity"/>
    <property type="evidence" value="ECO:0007669"/>
    <property type="project" value="UniProtKB-ARBA"/>
</dbReference>
<dbReference type="InterPro" id="IPR006140">
    <property type="entry name" value="D-isomer_DH_NAD-bd"/>
</dbReference>
<dbReference type="RefSeq" id="WP_046315558.1">
    <property type="nucleotide sequence ID" value="NZ_JAMBJK010000023.1"/>
</dbReference>
<proteinExistence type="inferred from homology"/>
<dbReference type="PANTHER" id="PTHR43761">
    <property type="entry name" value="D-ISOMER SPECIFIC 2-HYDROXYACID DEHYDROGENASE FAMILY PROTEIN (AFU_ORTHOLOGUE AFUA_1G13630)"/>
    <property type="match status" value="1"/>
</dbReference>
<dbReference type="InterPro" id="IPR006139">
    <property type="entry name" value="D-isomer_2_OHA_DH_cat_dom"/>
</dbReference>